<gene>
    <name evidence="1" type="ORF">A0U93_10245</name>
</gene>
<evidence type="ECO:0000313" key="2">
    <source>
        <dbReference type="Proteomes" id="UP000188604"/>
    </source>
</evidence>
<dbReference type="Proteomes" id="UP000188604">
    <property type="component" value="Chromosome"/>
</dbReference>
<proteinExistence type="predicted"/>
<keyword evidence="2" id="KW-1185">Reference proteome</keyword>
<dbReference type="InterPro" id="IPR025506">
    <property type="entry name" value="Abi_alpha"/>
</dbReference>
<protein>
    <submittedName>
        <fullName evidence="1">Uncharacterized protein</fullName>
    </submittedName>
</protein>
<sequence length="214" mass="23954">MAVAADLILQMFNDMRQAQLALPGVTDASKELVNYLISDPLRRARQRRETNSEAVMALARAKIGDQPTIPSDEISETNTRPILEATMDDDRKEFQEIWACLLAKTATGHLRGFRREFIKTLRSFEPIDLLVFRYLYGVTSPVGPNKYCNIDGIIKFVESASHESGANIYRNEIEISLSHLTSLNIFTKPSNSIGIERLASTAYGAQLYTTAHSN</sequence>
<dbReference type="Pfam" id="PF14337">
    <property type="entry name" value="Abi_alpha"/>
    <property type="match status" value="1"/>
</dbReference>
<evidence type="ECO:0000313" key="1">
    <source>
        <dbReference type="EMBL" id="AQS88256.1"/>
    </source>
</evidence>
<organism evidence="1 2">
    <name type="scientific">Neoasaia chiangmaiensis</name>
    <dbReference type="NCBI Taxonomy" id="320497"/>
    <lineage>
        <taxon>Bacteria</taxon>
        <taxon>Pseudomonadati</taxon>
        <taxon>Pseudomonadota</taxon>
        <taxon>Alphaproteobacteria</taxon>
        <taxon>Acetobacterales</taxon>
        <taxon>Acetobacteraceae</taxon>
        <taxon>Neoasaia</taxon>
    </lineage>
</organism>
<dbReference type="AlphaFoldDB" id="A0A1U9KR34"/>
<reference evidence="1 2" key="1">
    <citation type="submission" date="2016-03" db="EMBL/GenBank/DDBJ databases">
        <title>Acetic acid bacteria sequencing.</title>
        <authorList>
            <person name="Brandt J."/>
            <person name="Jakob F."/>
            <person name="Vogel R.F."/>
        </authorList>
    </citation>
    <scope>NUCLEOTIDE SEQUENCE [LARGE SCALE GENOMIC DNA]</scope>
    <source>
        <strain evidence="1 2">NBRC 101099</strain>
    </source>
</reference>
<dbReference type="STRING" id="320497.A0U93_10245"/>
<accession>A0A1U9KR34</accession>
<dbReference type="EMBL" id="CP014691">
    <property type="protein sequence ID" value="AQS88256.1"/>
    <property type="molecule type" value="Genomic_DNA"/>
</dbReference>
<name>A0A1U9KR34_9PROT</name>
<dbReference type="KEGG" id="nch:A0U93_10245"/>